<keyword evidence="2" id="KW-0732">Signal</keyword>
<comment type="caution">
    <text evidence="3">The sequence shown here is derived from an EMBL/GenBank/DDBJ whole genome shotgun (WGS) entry which is preliminary data.</text>
</comment>
<dbReference type="Proteomes" id="UP000193749">
    <property type="component" value="Unassembled WGS sequence"/>
</dbReference>
<dbReference type="RefSeq" id="WP_084880805.1">
    <property type="nucleotide sequence ID" value="NZ_JAGGMY010000004.1"/>
</dbReference>
<sequence length="99" mass="11014">MRRSLLMIIFAVIPIQHLAASPYDSLATALREQTILKDLRAHCHVSSTISDDVMKKHFMDNPASHDAITSAAYELKSGKKQLYQQKISAVTCPTDLTSK</sequence>
<dbReference type="STRING" id="55209.HA50_28475"/>
<evidence type="ECO:0000256" key="1">
    <source>
        <dbReference type="ARBA" id="ARBA00035681"/>
    </source>
</evidence>
<evidence type="ECO:0000256" key="2">
    <source>
        <dbReference type="SAM" id="SignalP"/>
    </source>
</evidence>
<feature type="signal peptide" evidence="2">
    <location>
        <begin position="1"/>
        <end position="19"/>
    </location>
</feature>
<evidence type="ECO:0000313" key="3">
    <source>
        <dbReference type="EMBL" id="ORM87876.1"/>
    </source>
</evidence>
<dbReference type="OrthoDB" id="6548728at2"/>
<accession>A0A1X1EG16</accession>
<dbReference type="EMBL" id="MLJI01000003">
    <property type="protein sequence ID" value="ORM87876.1"/>
    <property type="molecule type" value="Genomic_DNA"/>
</dbReference>
<evidence type="ECO:0000313" key="4">
    <source>
        <dbReference type="Proteomes" id="UP000193749"/>
    </source>
</evidence>
<reference evidence="3 4" key="1">
    <citation type="journal article" date="2017" name="Antonie Van Leeuwenhoek">
        <title>Phylogenomic resolution of the bacterial genus Pantoea and its relationship with Erwinia and Tatumella.</title>
        <authorList>
            <person name="Palmer M."/>
            <person name="Steenkamp E.T."/>
            <person name="Coetzee M.P."/>
            <person name="Chan W.Y."/>
            <person name="van Zyl E."/>
            <person name="De Maayer P."/>
            <person name="Coutinho T.A."/>
            <person name="Blom J."/>
            <person name="Smits T.H."/>
            <person name="Duffy B."/>
            <person name="Venter S.N."/>
        </authorList>
    </citation>
    <scope>NUCLEOTIDE SEQUENCE [LARGE SCALE GENOMIC DNA]</scope>
    <source>
        <strain evidence="3 4">LMG 2657</strain>
    </source>
</reference>
<name>A0A1X1EG16_PANCY</name>
<protein>
    <recommendedName>
        <fullName evidence="1">Uncharacterized protein YicS</fullName>
    </recommendedName>
</protein>
<keyword evidence="4" id="KW-1185">Reference proteome</keyword>
<feature type="chain" id="PRO_5013094965" description="Uncharacterized protein YicS" evidence="2">
    <location>
        <begin position="20"/>
        <end position="99"/>
    </location>
</feature>
<dbReference type="NCBIfam" id="NF041639">
    <property type="entry name" value="YicS_fam"/>
    <property type="match status" value="1"/>
</dbReference>
<organism evidence="3 4">
    <name type="scientific">Pantoea cypripedii</name>
    <name type="common">Pectobacterium cypripedii</name>
    <name type="synonym">Erwinia cypripedii</name>
    <dbReference type="NCBI Taxonomy" id="55209"/>
    <lineage>
        <taxon>Bacteria</taxon>
        <taxon>Pseudomonadati</taxon>
        <taxon>Pseudomonadota</taxon>
        <taxon>Gammaproteobacteria</taxon>
        <taxon>Enterobacterales</taxon>
        <taxon>Erwiniaceae</taxon>
        <taxon>Pantoea</taxon>
    </lineage>
</organism>
<gene>
    <name evidence="3" type="ORF">HA50_28475</name>
</gene>
<dbReference type="AlphaFoldDB" id="A0A1X1EG16"/>
<proteinExistence type="predicted"/>
<dbReference type="InterPro" id="IPR048144">
    <property type="entry name" value="YicS_fam"/>
</dbReference>